<gene>
    <name evidence="1" type="ORF">TELCIR_07699</name>
</gene>
<dbReference type="Proteomes" id="UP000230423">
    <property type="component" value="Unassembled WGS sequence"/>
</dbReference>
<organism evidence="1 2">
    <name type="scientific">Teladorsagia circumcincta</name>
    <name type="common">Brown stomach worm</name>
    <name type="synonym">Ostertagia circumcincta</name>
    <dbReference type="NCBI Taxonomy" id="45464"/>
    <lineage>
        <taxon>Eukaryota</taxon>
        <taxon>Metazoa</taxon>
        <taxon>Ecdysozoa</taxon>
        <taxon>Nematoda</taxon>
        <taxon>Chromadorea</taxon>
        <taxon>Rhabditida</taxon>
        <taxon>Rhabditina</taxon>
        <taxon>Rhabditomorpha</taxon>
        <taxon>Strongyloidea</taxon>
        <taxon>Trichostrongylidae</taxon>
        <taxon>Teladorsagia</taxon>
    </lineage>
</organism>
<sequence length="146" mass="16045">MVPDPQSSKSGEQQFMELYNGLRTTFSVKAIWLQLNGVAIGIYSNWYDWKQITNNWTGASGSLLWYWNVLGAGVLGESEADFSDFHPFATWSSAAVKQFGQQVQVCGVNVNRDIFDASLSTATEAQAGDIANRRVVVGGFIQGKNL</sequence>
<evidence type="ECO:0000313" key="2">
    <source>
        <dbReference type="Proteomes" id="UP000230423"/>
    </source>
</evidence>
<dbReference type="PANTHER" id="PTHR23208">
    <property type="entry name" value="LYSOZYME PROTEIN"/>
    <property type="match status" value="1"/>
</dbReference>
<evidence type="ECO:0000313" key="1">
    <source>
        <dbReference type="EMBL" id="PIO70446.1"/>
    </source>
</evidence>
<protein>
    <submittedName>
        <fullName evidence="1">Uncharacterized protein</fullName>
    </submittedName>
</protein>
<name>A0A2G9UJW9_TELCI</name>
<accession>A0A2G9UJW9</accession>
<dbReference type="SUPFAM" id="SSF51445">
    <property type="entry name" value="(Trans)glycosidases"/>
    <property type="match status" value="1"/>
</dbReference>
<proteinExistence type="predicted"/>
<dbReference type="AlphaFoldDB" id="A0A2G9UJW9"/>
<dbReference type="InterPro" id="IPR017853">
    <property type="entry name" value="GH"/>
</dbReference>
<dbReference type="OrthoDB" id="25039at2759"/>
<dbReference type="Gene3D" id="3.20.20.80">
    <property type="entry name" value="Glycosidases"/>
    <property type="match status" value="1"/>
</dbReference>
<dbReference type="InterPro" id="IPR051595">
    <property type="entry name" value="GH25_Enzymes"/>
</dbReference>
<dbReference type="EMBL" id="KZ346264">
    <property type="protein sequence ID" value="PIO70446.1"/>
    <property type="molecule type" value="Genomic_DNA"/>
</dbReference>
<dbReference type="PANTHER" id="PTHR23208:SF36">
    <property type="entry name" value="LYSOZYME-RELATED"/>
    <property type="match status" value="1"/>
</dbReference>
<keyword evidence="2" id="KW-1185">Reference proteome</keyword>
<reference evidence="1 2" key="1">
    <citation type="submission" date="2015-09" db="EMBL/GenBank/DDBJ databases">
        <title>Draft genome of the parasitic nematode Teladorsagia circumcincta isolate WARC Sus (inbred).</title>
        <authorList>
            <person name="Mitreva M."/>
        </authorList>
    </citation>
    <scope>NUCLEOTIDE SEQUENCE [LARGE SCALE GENOMIC DNA]</scope>
    <source>
        <strain evidence="1 2">S</strain>
    </source>
</reference>
<dbReference type="GO" id="GO:0045087">
    <property type="term" value="P:innate immune response"/>
    <property type="evidence" value="ECO:0007669"/>
    <property type="project" value="TreeGrafter"/>
</dbReference>
<dbReference type="GO" id="GO:0007165">
    <property type="term" value="P:signal transduction"/>
    <property type="evidence" value="ECO:0007669"/>
    <property type="project" value="TreeGrafter"/>
</dbReference>